<dbReference type="EC" id="2.8.1.13" evidence="9"/>
<dbReference type="AlphaFoldDB" id="A0A8J7MFM1"/>
<evidence type="ECO:0000256" key="3">
    <source>
        <dbReference type="ARBA" id="ARBA00022694"/>
    </source>
</evidence>
<comment type="subcellular location">
    <subcellularLocation>
        <location evidence="9">Cytoplasm</location>
    </subcellularLocation>
</comment>
<feature type="domain" description="tRNA-specific 2-thiouridylase MnmA-like central" evidence="11">
    <location>
        <begin position="205"/>
        <end position="269"/>
    </location>
</feature>
<feature type="region of interest" description="Interaction with tRNA" evidence="9">
    <location>
        <begin position="146"/>
        <end position="148"/>
    </location>
</feature>
<feature type="domain" description="tRNA-specific 2-thiouridylase MnmA-like C-terminal" evidence="10">
    <location>
        <begin position="282"/>
        <end position="354"/>
    </location>
</feature>
<sequence>MAKILVGLSGGVDSSVAAALMLEQGHEVTGAYMKNWMNTDNIPGECPWEQDVEDAHAVAKHLGIEFRVVDLIDQYSERIVDYLLEGYRSGITPNPDVYCNREMKFGVFLDYALEQGFDAVATGHYARRRERSNGTADILRGADPNKDQSYFLSLMEQKQAWHARFPCGEMLKPQVREVAQRLNLPVANKKDSQGICFIGNIKMSDFLRNYVPDSPGDIVDTEGNKLGRHKGLHLYTLGQRKGHGVASPRDGMPYVVVGKDAETNQLVVGWDTSDTPGLYASSCIVGSVSWVNRVPEGVSKIEAQPRYRAKSEPVTVTPLENGKWQVDFAKPQRAITAGQICAFYDAGTLLGGGVFEKIIS</sequence>
<gene>
    <name evidence="9 12" type="primary">mnmA</name>
    <name evidence="12" type="ORF">JIN82_13300</name>
</gene>
<protein>
    <recommendedName>
        <fullName evidence="9">tRNA-specific 2-thiouridylase MnmA</fullName>
        <ecNumber evidence="9">2.8.1.13</ecNumber>
    </recommendedName>
</protein>
<evidence type="ECO:0000256" key="7">
    <source>
        <dbReference type="ARBA" id="ARBA00023157"/>
    </source>
</evidence>
<feature type="active site" description="Cysteine persulfide intermediate" evidence="9">
    <location>
        <position position="196"/>
    </location>
</feature>
<evidence type="ECO:0000256" key="8">
    <source>
        <dbReference type="ARBA" id="ARBA00051542"/>
    </source>
</evidence>
<dbReference type="Proteomes" id="UP000624703">
    <property type="component" value="Unassembled WGS sequence"/>
</dbReference>
<evidence type="ECO:0000259" key="11">
    <source>
        <dbReference type="Pfam" id="PF20259"/>
    </source>
</evidence>
<comment type="similarity">
    <text evidence="9">Belongs to the MnmA/TRMU family.</text>
</comment>
<feature type="active site" description="Nucleophile" evidence="9">
    <location>
        <position position="99"/>
    </location>
</feature>
<comment type="catalytic activity">
    <reaction evidence="8 9">
        <text>S-sulfanyl-L-cysteinyl-[protein] + uridine(34) in tRNA + AH2 + ATP = 2-thiouridine(34) in tRNA + L-cysteinyl-[protein] + A + AMP + diphosphate + H(+)</text>
        <dbReference type="Rhea" id="RHEA:47032"/>
        <dbReference type="Rhea" id="RHEA-COMP:10131"/>
        <dbReference type="Rhea" id="RHEA-COMP:11726"/>
        <dbReference type="Rhea" id="RHEA-COMP:11727"/>
        <dbReference type="Rhea" id="RHEA-COMP:11728"/>
        <dbReference type="ChEBI" id="CHEBI:13193"/>
        <dbReference type="ChEBI" id="CHEBI:15378"/>
        <dbReference type="ChEBI" id="CHEBI:17499"/>
        <dbReference type="ChEBI" id="CHEBI:29950"/>
        <dbReference type="ChEBI" id="CHEBI:30616"/>
        <dbReference type="ChEBI" id="CHEBI:33019"/>
        <dbReference type="ChEBI" id="CHEBI:61963"/>
        <dbReference type="ChEBI" id="CHEBI:65315"/>
        <dbReference type="ChEBI" id="CHEBI:87170"/>
        <dbReference type="ChEBI" id="CHEBI:456215"/>
        <dbReference type="EC" id="2.8.1.13"/>
    </reaction>
</comment>
<keyword evidence="5 9" id="KW-0067">ATP-binding</keyword>
<feature type="binding site" evidence="9">
    <location>
        <position position="123"/>
    </location>
    <ligand>
        <name>ATP</name>
        <dbReference type="ChEBI" id="CHEBI:30616"/>
    </ligand>
</feature>
<dbReference type="FunFam" id="3.40.50.620:FF:000115">
    <property type="entry name" value="tRNA-specific 2-thiouridylase MnmA"/>
    <property type="match status" value="1"/>
</dbReference>
<evidence type="ECO:0000256" key="2">
    <source>
        <dbReference type="ARBA" id="ARBA00022679"/>
    </source>
</evidence>
<dbReference type="Pfam" id="PF20259">
    <property type="entry name" value="tRNA_Me_trans_M"/>
    <property type="match status" value="1"/>
</dbReference>
<keyword evidence="6 9" id="KW-0694">RNA-binding</keyword>
<dbReference type="Pfam" id="PF20258">
    <property type="entry name" value="tRNA_Me_trans_C"/>
    <property type="match status" value="1"/>
</dbReference>
<dbReference type="Gene3D" id="3.40.50.620">
    <property type="entry name" value="HUPs"/>
    <property type="match status" value="1"/>
</dbReference>
<comment type="function">
    <text evidence="9">Catalyzes the 2-thiolation of uridine at the wobble position (U34) of tRNA, leading to the formation of s(2)U34.</text>
</comment>
<keyword evidence="13" id="KW-1185">Reference proteome</keyword>
<dbReference type="InterPro" id="IPR014729">
    <property type="entry name" value="Rossmann-like_a/b/a_fold"/>
</dbReference>
<name>A0A8J7MFM1_9BACT</name>
<keyword evidence="1 9" id="KW-0820">tRNA-binding</keyword>
<reference evidence="12" key="1">
    <citation type="submission" date="2021-01" db="EMBL/GenBank/DDBJ databases">
        <title>Modified the classification status of verrucomicrobia.</title>
        <authorList>
            <person name="Feng X."/>
        </authorList>
    </citation>
    <scope>NUCLEOTIDE SEQUENCE</scope>
    <source>
        <strain evidence="12">_KCTC 22039</strain>
    </source>
</reference>
<dbReference type="Gene3D" id="2.30.30.280">
    <property type="entry name" value="Adenine nucleotide alpha hydrolases-like domains"/>
    <property type="match status" value="1"/>
</dbReference>
<keyword evidence="3 9" id="KW-0819">tRNA processing</keyword>
<dbReference type="GO" id="GO:0005524">
    <property type="term" value="F:ATP binding"/>
    <property type="evidence" value="ECO:0007669"/>
    <property type="project" value="UniProtKB-KW"/>
</dbReference>
<evidence type="ECO:0000256" key="4">
    <source>
        <dbReference type="ARBA" id="ARBA00022741"/>
    </source>
</evidence>
<dbReference type="RefSeq" id="WP_200312146.1">
    <property type="nucleotide sequence ID" value="NZ_JAENIM010000043.1"/>
</dbReference>
<organism evidence="12 13">
    <name type="scientific">Persicirhabdus sediminis</name>
    <dbReference type="NCBI Taxonomy" id="454144"/>
    <lineage>
        <taxon>Bacteria</taxon>
        <taxon>Pseudomonadati</taxon>
        <taxon>Verrucomicrobiota</taxon>
        <taxon>Verrucomicrobiia</taxon>
        <taxon>Verrucomicrobiales</taxon>
        <taxon>Verrucomicrobiaceae</taxon>
        <taxon>Persicirhabdus</taxon>
    </lineage>
</organism>
<dbReference type="CDD" id="cd01998">
    <property type="entry name" value="MnmA_TRMU-like"/>
    <property type="match status" value="1"/>
</dbReference>
<proteinExistence type="inferred from homology"/>
<dbReference type="InterPro" id="IPR023382">
    <property type="entry name" value="MnmA-like_central_sf"/>
</dbReference>
<dbReference type="SUPFAM" id="SSF52402">
    <property type="entry name" value="Adenine nucleotide alpha hydrolases-like"/>
    <property type="match status" value="1"/>
</dbReference>
<feature type="region of interest" description="Interaction with tRNA" evidence="9">
    <location>
        <begin position="306"/>
        <end position="307"/>
    </location>
</feature>
<dbReference type="Gene3D" id="2.40.30.10">
    <property type="entry name" value="Translation factors"/>
    <property type="match status" value="1"/>
</dbReference>
<dbReference type="PANTHER" id="PTHR11933">
    <property type="entry name" value="TRNA 5-METHYLAMINOMETHYL-2-THIOURIDYLATE -METHYLTRANSFERASE"/>
    <property type="match status" value="1"/>
</dbReference>
<feature type="site" description="Interaction with tRNA" evidence="9">
    <location>
        <position position="339"/>
    </location>
</feature>
<dbReference type="InterPro" id="IPR046885">
    <property type="entry name" value="MnmA-like_C"/>
</dbReference>
<dbReference type="PANTHER" id="PTHR11933:SF5">
    <property type="entry name" value="MITOCHONDRIAL TRNA-SPECIFIC 2-THIOURIDYLASE 1"/>
    <property type="match status" value="1"/>
</dbReference>
<dbReference type="GO" id="GO:0103016">
    <property type="term" value="F:tRNA-uridine 2-sulfurtransferase activity"/>
    <property type="evidence" value="ECO:0007669"/>
    <property type="project" value="UniProtKB-EC"/>
</dbReference>
<evidence type="ECO:0000256" key="5">
    <source>
        <dbReference type="ARBA" id="ARBA00022840"/>
    </source>
</evidence>
<dbReference type="GO" id="GO:0005737">
    <property type="term" value="C:cytoplasm"/>
    <property type="evidence" value="ECO:0007669"/>
    <property type="project" value="UniProtKB-SubCell"/>
</dbReference>
<keyword evidence="2 9" id="KW-0808">Transferase</keyword>
<feature type="disulfide bond" description="Alternate" evidence="9">
    <location>
        <begin position="99"/>
        <end position="196"/>
    </location>
</feature>
<evidence type="ECO:0000256" key="1">
    <source>
        <dbReference type="ARBA" id="ARBA00022555"/>
    </source>
</evidence>
<feature type="binding site" evidence="9">
    <location>
        <begin position="7"/>
        <end position="14"/>
    </location>
    <ligand>
        <name>ATP</name>
        <dbReference type="ChEBI" id="CHEBI:30616"/>
    </ligand>
</feature>
<dbReference type="EMBL" id="JAENIM010000043">
    <property type="protein sequence ID" value="MBK1792132.1"/>
    <property type="molecule type" value="Genomic_DNA"/>
</dbReference>
<dbReference type="GO" id="GO:0002143">
    <property type="term" value="P:tRNA wobble position uridine thiolation"/>
    <property type="evidence" value="ECO:0007669"/>
    <property type="project" value="TreeGrafter"/>
</dbReference>
<dbReference type="InterPro" id="IPR004506">
    <property type="entry name" value="MnmA-like"/>
</dbReference>
<accession>A0A8J7MFM1</accession>
<dbReference type="InterPro" id="IPR046884">
    <property type="entry name" value="MnmA-like_central"/>
</dbReference>
<keyword evidence="7 9" id="KW-1015">Disulfide bond</keyword>
<evidence type="ECO:0000313" key="12">
    <source>
        <dbReference type="EMBL" id="MBK1792132.1"/>
    </source>
</evidence>
<dbReference type="NCBIfam" id="TIGR00420">
    <property type="entry name" value="trmU"/>
    <property type="match status" value="1"/>
</dbReference>
<feature type="region of interest" description="Interaction with target base in tRNA" evidence="9">
    <location>
        <begin position="94"/>
        <end position="96"/>
    </location>
</feature>
<keyword evidence="9" id="KW-0963">Cytoplasm</keyword>
<evidence type="ECO:0000256" key="9">
    <source>
        <dbReference type="HAMAP-Rule" id="MF_00144"/>
    </source>
</evidence>
<dbReference type="FunFam" id="2.30.30.280:FF:000001">
    <property type="entry name" value="tRNA-specific 2-thiouridylase MnmA"/>
    <property type="match status" value="1"/>
</dbReference>
<evidence type="ECO:0000259" key="10">
    <source>
        <dbReference type="Pfam" id="PF20258"/>
    </source>
</evidence>
<dbReference type="GO" id="GO:0000049">
    <property type="term" value="F:tRNA binding"/>
    <property type="evidence" value="ECO:0007669"/>
    <property type="project" value="UniProtKB-KW"/>
</dbReference>
<dbReference type="NCBIfam" id="NF001138">
    <property type="entry name" value="PRK00143.1"/>
    <property type="match status" value="1"/>
</dbReference>
<keyword evidence="4 9" id="KW-0547">Nucleotide-binding</keyword>
<dbReference type="Pfam" id="PF03054">
    <property type="entry name" value="tRNA_Me_trans"/>
    <property type="match status" value="1"/>
</dbReference>
<comment type="caution">
    <text evidence="12">The sequence shown here is derived from an EMBL/GenBank/DDBJ whole genome shotgun (WGS) entry which is preliminary data.</text>
</comment>
<feature type="binding site" evidence="9">
    <location>
        <position position="33"/>
    </location>
    <ligand>
        <name>ATP</name>
        <dbReference type="ChEBI" id="CHEBI:30616"/>
    </ligand>
</feature>
<dbReference type="HAMAP" id="MF_00144">
    <property type="entry name" value="tRNA_thiouridyl_MnmA"/>
    <property type="match status" value="1"/>
</dbReference>
<feature type="site" description="Interaction with tRNA" evidence="9">
    <location>
        <position position="124"/>
    </location>
</feature>
<evidence type="ECO:0000256" key="6">
    <source>
        <dbReference type="ARBA" id="ARBA00022884"/>
    </source>
</evidence>
<evidence type="ECO:0000313" key="13">
    <source>
        <dbReference type="Proteomes" id="UP000624703"/>
    </source>
</evidence>